<feature type="region of interest" description="Disordered" evidence="1">
    <location>
        <begin position="89"/>
        <end position="137"/>
    </location>
</feature>
<keyword evidence="4" id="KW-1185">Reference proteome</keyword>
<reference evidence="3 4" key="2">
    <citation type="journal article" date="2008" name="Nature">
        <title>The Phaeodactylum genome reveals the evolutionary history of diatom genomes.</title>
        <authorList>
            <person name="Bowler C."/>
            <person name="Allen A.E."/>
            <person name="Badger J.H."/>
            <person name="Grimwood J."/>
            <person name="Jabbari K."/>
            <person name="Kuo A."/>
            <person name="Maheswari U."/>
            <person name="Martens C."/>
            <person name="Maumus F."/>
            <person name="Otillar R.P."/>
            <person name="Rayko E."/>
            <person name="Salamov A."/>
            <person name="Vandepoele K."/>
            <person name="Beszteri B."/>
            <person name="Gruber A."/>
            <person name="Heijde M."/>
            <person name="Katinka M."/>
            <person name="Mock T."/>
            <person name="Valentin K."/>
            <person name="Verret F."/>
            <person name="Berges J.A."/>
            <person name="Brownlee C."/>
            <person name="Cadoret J.P."/>
            <person name="Chiovitti A."/>
            <person name="Choi C.J."/>
            <person name="Coesel S."/>
            <person name="De Martino A."/>
            <person name="Detter J.C."/>
            <person name="Durkin C."/>
            <person name="Falciatore A."/>
            <person name="Fournet J."/>
            <person name="Haruta M."/>
            <person name="Huysman M.J."/>
            <person name="Jenkins B.D."/>
            <person name="Jiroutova K."/>
            <person name="Jorgensen R.E."/>
            <person name="Joubert Y."/>
            <person name="Kaplan A."/>
            <person name="Kroger N."/>
            <person name="Kroth P.G."/>
            <person name="La Roche J."/>
            <person name="Lindquist E."/>
            <person name="Lommer M."/>
            <person name="Martin-Jezequel V."/>
            <person name="Lopez P.J."/>
            <person name="Lucas S."/>
            <person name="Mangogna M."/>
            <person name="McGinnis K."/>
            <person name="Medlin L.K."/>
            <person name="Montsant A."/>
            <person name="Oudot-Le Secq M.P."/>
            <person name="Napoli C."/>
            <person name="Obornik M."/>
            <person name="Parker M.S."/>
            <person name="Petit J.L."/>
            <person name="Porcel B.M."/>
            <person name="Poulsen N."/>
            <person name="Robison M."/>
            <person name="Rychlewski L."/>
            <person name="Rynearson T.A."/>
            <person name="Schmutz J."/>
            <person name="Shapiro H."/>
            <person name="Siaut M."/>
            <person name="Stanley M."/>
            <person name="Sussman M.R."/>
            <person name="Taylor A.R."/>
            <person name="Vardi A."/>
            <person name="von Dassow P."/>
            <person name="Vyverman W."/>
            <person name="Willis A."/>
            <person name="Wyrwicz L.S."/>
            <person name="Rokhsar D.S."/>
            <person name="Weissenbach J."/>
            <person name="Armbrust E.V."/>
            <person name="Green B.R."/>
            <person name="Van de Peer Y."/>
            <person name="Grigoriev I.V."/>
        </authorList>
    </citation>
    <scope>NUCLEOTIDE SEQUENCE [LARGE SCALE GENOMIC DNA]</scope>
    <source>
        <strain evidence="3 4">CCMP1335</strain>
    </source>
</reference>
<evidence type="ECO:0000256" key="1">
    <source>
        <dbReference type="SAM" id="MobiDB-lite"/>
    </source>
</evidence>
<protein>
    <submittedName>
        <fullName evidence="3">Uncharacterized protein</fullName>
    </submittedName>
</protein>
<feature type="compositionally biased region" description="Basic residues" evidence="1">
    <location>
        <begin position="263"/>
        <end position="276"/>
    </location>
</feature>
<feature type="compositionally biased region" description="Polar residues" evidence="1">
    <location>
        <begin position="14"/>
        <end position="23"/>
    </location>
</feature>
<feature type="region of interest" description="Disordered" evidence="1">
    <location>
        <begin position="305"/>
        <end position="360"/>
    </location>
</feature>
<feature type="region of interest" description="Disordered" evidence="1">
    <location>
        <begin position="1"/>
        <end position="23"/>
    </location>
</feature>
<feature type="region of interest" description="Disordered" evidence="1">
    <location>
        <begin position="204"/>
        <end position="287"/>
    </location>
</feature>
<sequence>MSPSSPPEEVLKPTASSAQVIPSNDQVCDQDVVSDAAVRGIAIASTTTTTTTTTRTTEVDNANSPNSAEDTVDSSKVDAIYSANNAVDVTKDDGVSDSDQDAPIVVDDNANNNNNNPASGSGLFERSPRHYKDTTTASPVVAKARTTYTSAPAAILGSNSDRGDFLRGDESFPTVTTVSTSGSGSGIGDGTSISGGGGIIGGVVKKWFSSSPPPTTTTVPSKSNTEDDEEVEHDYYHRNRDDDSDDFVPPNSAFTNNNDRLHQKQHGKKGQGRVVHKSSLDGNDYDESLLDNGDLELGFAARGSYDKTGSVPDGGDGGNDDFRNEGGNGKHKFQYKSGRGSRTTRRKQSQQRNQHMYEEEQRAMGECSFFYDGMDNGIDDDVDAKTRPHSIPHVEEEEYAADDKENGYFRQENAHHHYRNRRVNPRAMARAITSTAKRQWMERRYRRRLKQSTFDPPSSSRWNANNMPQAPHQLQEQESSSYELTTEHRQAFLAAHAALNDKLANEFSRNKHAMRMADYGYDIDLDLDLNLTEERHGKEEIRADLTKSSLAIRGGQIRLPQDNVRLVMDSALQPGILSVETRVGGSVGYENYGNGNRYGNINGSEIGSPPSLSVVEAGYGDDGGMRKKKKKRGSDKSTDSLMDQPWSRSELSYVLTVDDHLYQRLFREISDSYRLPCGMYYCCHVVESEAGHDHVGVGVAVALLMVVFFFLVLGLFIWPMD</sequence>
<evidence type="ECO:0000313" key="4">
    <source>
        <dbReference type="Proteomes" id="UP000001449"/>
    </source>
</evidence>
<keyword evidence="2" id="KW-1133">Transmembrane helix</keyword>
<evidence type="ECO:0000313" key="3">
    <source>
        <dbReference type="EMBL" id="EED90785.1"/>
    </source>
</evidence>
<feature type="transmembrane region" description="Helical" evidence="2">
    <location>
        <begin position="695"/>
        <end position="718"/>
    </location>
</feature>
<feature type="compositionally biased region" description="Polar residues" evidence="1">
    <location>
        <begin position="59"/>
        <end position="69"/>
    </location>
</feature>
<feature type="region of interest" description="Disordered" evidence="1">
    <location>
        <begin position="618"/>
        <end position="643"/>
    </location>
</feature>
<dbReference type="AlphaFoldDB" id="B8C6D1"/>
<dbReference type="Proteomes" id="UP000001449">
    <property type="component" value="Chromosome 8"/>
</dbReference>
<proteinExistence type="predicted"/>
<dbReference type="eggNOG" id="ENOG502SXS9">
    <property type="taxonomic scope" value="Eukaryota"/>
</dbReference>
<feature type="compositionally biased region" description="Low complexity" evidence="1">
    <location>
        <begin position="46"/>
        <end position="56"/>
    </location>
</feature>
<reference evidence="3 4" key="1">
    <citation type="journal article" date="2004" name="Science">
        <title>The genome of the diatom Thalassiosira pseudonana: ecology, evolution, and metabolism.</title>
        <authorList>
            <person name="Armbrust E.V."/>
            <person name="Berges J.A."/>
            <person name="Bowler C."/>
            <person name="Green B.R."/>
            <person name="Martinez D."/>
            <person name="Putnam N.H."/>
            <person name="Zhou S."/>
            <person name="Allen A.E."/>
            <person name="Apt K.E."/>
            <person name="Bechner M."/>
            <person name="Brzezinski M.A."/>
            <person name="Chaal B.K."/>
            <person name="Chiovitti A."/>
            <person name="Davis A.K."/>
            <person name="Demarest M.S."/>
            <person name="Detter J.C."/>
            <person name="Glavina T."/>
            <person name="Goodstein D."/>
            <person name="Hadi M.Z."/>
            <person name="Hellsten U."/>
            <person name="Hildebrand M."/>
            <person name="Jenkins B.D."/>
            <person name="Jurka J."/>
            <person name="Kapitonov V.V."/>
            <person name="Kroger N."/>
            <person name="Lau W.W."/>
            <person name="Lane T.W."/>
            <person name="Larimer F.W."/>
            <person name="Lippmeier J.C."/>
            <person name="Lucas S."/>
            <person name="Medina M."/>
            <person name="Montsant A."/>
            <person name="Obornik M."/>
            <person name="Parker M.S."/>
            <person name="Palenik B."/>
            <person name="Pazour G.J."/>
            <person name="Richardson P.M."/>
            <person name="Rynearson T.A."/>
            <person name="Saito M.A."/>
            <person name="Schwartz D.C."/>
            <person name="Thamatrakoln K."/>
            <person name="Valentin K."/>
            <person name="Vardi A."/>
            <person name="Wilkerson F.P."/>
            <person name="Rokhsar D.S."/>
        </authorList>
    </citation>
    <scope>NUCLEOTIDE SEQUENCE [LARGE SCALE GENOMIC DNA]</scope>
    <source>
        <strain evidence="3 4">CCMP1335</strain>
    </source>
</reference>
<gene>
    <name evidence="3" type="ORF">THAPSDRAFT_7374</name>
</gene>
<dbReference type="PaxDb" id="35128-Thaps7374"/>
<dbReference type="KEGG" id="tps:THAPSDRAFT_7374"/>
<dbReference type="HOGENOM" id="CLU_383830_0_0_1"/>
<feature type="region of interest" description="Disordered" evidence="1">
    <location>
        <begin position="44"/>
        <end position="74"/>
    </location>
</feature>
<dbReference type="InParanoid" id="B8C6D1"/>
<dbReference type="EMBL" id="CM000644">
    <property type="protein sequence ID" value="EED90785.1"/>
    <property type="molecule type" value="Genomic_DNA"/>
</dbReference>
<feature type="region of interest" description="Disordered" evidence="1">
    <location>
        <begin position="176"/>
        <end position="195"/>
    </location>
</feature>
<name>B8C6D1_THAPS</name>
<organism evidence="3 4">
    <name type="scientific">Thalassiosira pseudonana</name>
    <name type="common">Marine diatom</name>
    <name type="synonym">Cyclotella nana</name>
    <dbReference type="NCBI Taxonomy" id="35128"/>
    <lineage>
        <taxon>Eukaryota</taxon>
        <taxon>Sar</taxon>
        <taxon>Stramenopiles</taxon>
        <taxon>Ochrophyta</taxon>
        <taxon>Bacillariophyta</taxon>
        <taxon>Coscinodiscophyceae</taxon>
        <taxon>Thalassiosirophycidae</taxon>
        <taxon>Thalassiosirales</taxon>
        <taxon>Thalassiosiraceae</taxon>
        <taxon>Thalassiosira</taxon>
    </lineage>
</organism>
<evidence type="ECO:0000256" key="2">
    <source>
        <dbReference type="SAM" id="Phobius"/>
    </source>
</evidence>
<keyword evidence="2" id="KW-0472">Membrane</keyword>
<dbReference type="GeneID" id="7452402"/>
<dbReference type="RefSeq" id="XP_002291934.1">
    <property type="nucleotide sequence ID" value="XM_002291898.1"/>
</dbReference>
<feature type="region of interest" description="Disordered" evidence="1">
    <location>
        <begin position="448"/>
        <end position="478"/>
    </location>
</feature>
<feature type="compositionally biased region" description="Polar residues" evidence="1">
    <location>
        <begin position="451"/>
        <end position="478"/>
    </location>
</feature>
<keyword evidence="2" id="KW-0812">Transmembrane</keyword>
<feature type="compositionally biased region" description="Gly residues" evidence="1">
    <location>
        <begin position="183"/>
        <end position="195"/>
    </location>
</feature>
<accession>B8C6D1</accession>